<comment type="caution">
    <text evidence="2">The sequence shown here is derived from an EMBL/GenBank/DDBJ whole genome shotgun (WGS) entry which is preliminary data.</text>
</comment>
<accession>A1ZS02</accession>
<keyword evidence="1" id="KW-0732">Signal</keyword>
<feature type="signal peptide" evidence="1">
    <location>
        <begin position="1"/>
        <end position="17"/>
    </location>
</feature>
<dbReference type="Proteomes" id="UP000004095">
    <property type="component" value="Unassembled WGS sequence"/>
</dbReference>
<sequence>MQTLFLSLMTALSTFFAVPTTKSPGIDKQYIYQHWVISAKESTKTVTVYRPHHLADAKGIEMRHKHAGMIIKKGGKFRQLRWRMCGNDTGPSGYDYQWKWQTQGASQTLLVIKKKATYKVLALSKDMLKVEKLSK</sequence>
<proteinExistence type="predicted"/>
<evidence type="ECO:0000256" key="1">
    <source>
        <dbReference type="SAM" id="SignalP"/>
    </source>
</evidence>
<reference evidence="2 3" key="1">
    <citation type="submission" date="2007-01" db="EMBL/GenBank/DDBJ databases">
        <authorList>
            <person name="Haygood M."/>
            <person name="Podell S."/>
            <person name="Anderson C."/>
            <person name="Hopkinson B."/>
            <person name="Roe K."/>
            <person name="Barbeau K."/>
            <person name="Gaasterland T."/>
            <person name="Ferriera S."/>
            <person name="Johnson J."/>
            <person name="Kravitz S."/>
            <person name="Beeson K."/>
            <person name="Sutton G."/>
            <person name="Rogers Y.-H."/>
            <person name="Friedman R."/>
            <person name="Frazier M."/>
            <person name="Venter J.C."/>
        </authorList>
    </citation>
    <scope>NUCLEOTIDE SEQUENCE [LARGE SCALE GENOMIC DNA]</scope>
    <source>
        <strain evidence="2 3">ATCC 23134</strain>
    </source>
</reference>
<protein>
    <submittedName>
        <fullName evidence="2">Uncharacterized protein</fullName>
    </submittedName>
</protein>
<dbReference type="EMBL" id="AAWS01000029">
    <property type="protein sequence ID" value="EAY26890.1"/>
    <property type="molecule type" value="Genomic_DNA"/>
</dbReference>
<gene>
    <name evidence="2" type="ORF">M23134_04840</name>
</gene>
<feature type="chain" id="PRO_5002642419" evidence="1">
    <location>
        <begin position="18"/>
        <end position="135"/>
    </location>
</feature>
<keyword evidence="3" id="KW-1185">Reference proteome</keyword>
<name>A1ZS02_MICM2</name>
<organism evidence="2 3">
    <name type="scientific">Microscilla marina ATCC 23134</name>
    <dbReference type="NCBI Taxonomy" id="313606"/>
    <lineage>
        <taxon>Bacteria</taxon>
        <taxon>Pseudomonadati</taxon>
        <taxon>Bacteroidota</taxon>
        <taxon>Cytophagia</taxon>
        <taxon>Cytophagales</taxon>
        <taxon>Microscillaceae</taxon>
        <taxon>Microscilla</taxon>
    </lineage>
</organism>
<evidence type="ECO:0000313" key="3">
    <source>
        <dbReference type="Proteomes" id="UP000004095"/>
    </source>
</evidence>
<dbReference type="AlphaFoldDB" id="A1ZS02"/>
<evidence type="ECO:0000313" key="2">
    <source>
        <dbReference type="EMBL" id="EAY26890.1"/>
    </source>
</evidence>